<dbReference type="InterPro" id="IPR011709">
    <property type="entry name" value="DEAD-box_helicase_OB_fold"/>
</dbReference>
<dbReference type="Proteomes" id="UP000279236">
    <property type="component" value="Unassembled WGS sequence"/>
</dbReference>
<dbReference type="STRING" id="105984.A0A427XS83"/>
<dbReference type="PROSITE" id="PS00690">
    <property type="entry name" value="DEAH_ATP_HELICASE"/>
    <property type="match status" value="1"/>
</dbReference>
<keyword evidence="3" id="KW-0378">Hydrolase</keyword>
<dbReference type="SUPFAM" id="SSF52540">
    <property type="entry name" value="P-loop containing nucleoside triphosphate hydrolases"/>
    <property type="match status" value="1"/>
</dbReference>
<feature type="region of interest" description="Disordered" evidence="8">
    <location>
        <begin position="188"/>
        <end position="241"/>
    </location>
</feature>
<dbReference type="GeneID" id="39592517"/>
<evidence type="ECO:0000256" key="8">
    <source>
        <dbReference type="SAM" id="MobiDB-lite"/>
    </source>
</evidence>
<feature type="domain" description="Helicase C-terminal" evidence="10">
    <location>
        <begin position="917"/>
        <end position="1085"/>
    </location>
</feature>
<sequence>MAPKRRPVNVVRSGNAGNSSKPTKPDAKDGKGGKDGKDGAPEAPPRPPPLFPVGYKSPVTQLNEKCQKAGWERPSIETKANPRSNPQTFSGTVVMRKRVSKNVYDLDTVRMTPHPPLEVEGEMMAKHMLATYAMFRFCNHLPMALTLPPTIRPYWTTLLAEKAAAADHQDWQWAADPFAAKHEVEARQKKRVDKEAAVANGGGGSGGGGDSARGSGRSTPAGKGGHDGSSGGKHWEEAPEVRMAPALREMIEGTVKKMMKRFPSAVVDATREMGAGSSGATPAGTPGASGAATPALDIAPLQAQLTTLGFRPTHITSCLSALSAANARLHSGGNTNKDPLVLSLSILSPLEAAIEWLLLHLPEDDLPPRYRPSSSAADMITGASVAKGGKSALVRGWLVDKLVRKAGFPRKVVETTVKDEDRQSLALEILGRRLCGWHGEADGGWGGAEVMPFPDDADSEREERDMMREEEMLALEAVLDDRFVREENEDGIELAVTMEYGTDKLVLNVTFDKFSPYPSAQYPTRPPAFFLTSDTLPSYMRLHLHQQMLAAFRDPARHDLTSVLEAGTGGAVLSMVEHLEGALPAVIEAPPDIADVTRHLVPRVDSDDDDEPVAVAAKKVQKTRRNGPRRAPTKEEHAAVAAAQARLFANPDYAPMLADRAKLPAWKSRDAICSALDSNRVLVVVGETGCGKSTQLPQFLLDHEIAHGRGASTNIIVTQPRRVAAMGVAARVAQERLEDVDKRPESVGYAIRGERAAGPETKVLFCTTGIVLRRLGTGDADLSGVSHVVVDEAHERGVDTDLLICLLRDLLERNKTIKVVLMSATINEQIFIDYFGGCPSLTIPGFTHPVEDHYLEDVIPHISYQPSPSRFGPKMNEEQKTAMRKDYEKLGLAPNDLRSLEILSQSDRIDYGLVAATVKHICKTAPSNSGAILIFMPGVMEIRQCVAELQGADLGLVEVLPLHANLSSAEQRRVFIPTAPRRKIVVATNVAETSVTIPDVVYVVDSGRVKETQYDAENGMQRLVEAWTSRASGRQRRGRAGRTQPGQCYKLYSKRTENNSMPRFPVPEILRTPLEALFLQVKAMNEETDVKAFLSRAIDPPKMNAIDTAWQTLLDLGAVESEKHTSKLTAMGRHMSLLPVDLRLAKMLVLATIFKCLDPILTVAALLSSKPLFTAPMDRRDEARKARESFATARSDLLTDAKAFAAVAGLRRGEQRSFCERNFVSPSTVRDITSLRGDFLSALSQIGFVGSSSAALAAASVNANMDNLVKAIIVGGLYPRVARIALPEAQYERIHAGAIQKDHEAKQVKFFDSAGRVFLHPSSILFDEAGWKKGYLAYFSKAETSKVFLRDATDVPLYALLLFGGAITVNHWAGGLMLGKDGNVKLRAATRIGVLCAQLRRLLDAQLAEKVESPHGAADIRDDVTGAMMALLARDGLNA</sequence>
<dbReference type="Pfam" id="PF00271">
    <property type="entry name" value="Helicase_C"/>
    <property type="match status" value="1"/>
</dbReference>
<evidence type="ECO:0000313" key="11">
    <source>
        <dbReference type="EMBL" id="RSH81782.1"/>
    </source>
</evidence>
<dbReference type="SMART" id="SM00490">
    <property type="entry name" value="HELICc"/>
    <property type="match status" value="1"/>
</dbReference>
<dbReference type="FunFam" id="1.20.120.1080:FF:000002">
    <property type="entry name" value="Putative ATP-dependent RNA helicase DHX36"/>
    <property type="match status" value="1"/>
</dbReference>
<accession>A0A427XS83</accession>
<dbReference type="EMBL" id="RSCE01000006">
    <property type="protein sequence ID" value="RSH81782.1"/>
    <property type="molecule type" value="Genomic_DNA"/>
</dbReference>
<dbReference type="Pfam" id="PF07717">
    <property type="entry name" value="OB_NTP_bind"/>
    <property type="match status" value="1"/>
</dbReference>
<dbReference type="GO" id="GO:0005524">
    <property type="term" value="F:ATP binding"/>
    <property type="evidence" value="ECO:0007669"/>
    <property type="project" value="UniProtKB-KW"/>
</dbReference>
<dbReference type="Gene3D" id="1.20.120.1080">
    <property type="match status" value="1"/>
</dbReference>
<feature type="compositionally biased region" description="Basic and acidic residues" evidence="8">
    <location>
        <begin position="65"/>
        <end position="76"/>
    </location>
</feature>
<dbReference type="InterPro" id="IPR011545">
    <property type="entry name" value="DEAD/DEAH_box_helicase_dom"/>
</dbReference>
<dbReference type="PROSITE" id="PS51194">
    <property type="entry name" value="HELICASE_CTER"/>
    <property type="match status" value="1"/>
</dbReference>
<evidence type="ECO:0000256" key="3">
    <source>
        <dbReference type="ARBA" id="ARBA00022801"/>
    </source>
</evidence>
<keyword evidence="5" id="KW-0067">ATP-binding</keyword>
<dbReference type="SMART" id="SM00847">
    <property type="entry name" value="HA2"/>
    <property type="match status" value="1"/>
</dbReference>
<evidence type="ECO:0000256" key="6">
    <source>
        <dbReference type="ARBA" id="ARBA00022884"/>
    </source>
</evidence>
<dbReference type="InterPro" id="IPR007502">
    <property type="entry name" value="Helicase-assoc_dom"/>
</dbReference>
<evidence type="ECO:0000313" key="12">
    <source>
        <dbReference type="Proteomes" id="UP000279236"/>
    </source>
</evidence>
<dbReference type="InterPro" id="IPR014001">
    <property type="entry name" value="Helicase_ATP-bd"/>
</dbReference>
<evidence type="ECO:0000256" key="1">
    <source>
        <dbReference type="ARBA" id="ARBA00012552"/>
    </source>
</evidence>
<evidence type="ECO:0000259" key="9">
    <source>
        <dbReference type="PROSITE" id="PS51192"/>
    </source>
</evidence>
<dbReference type="CDD" id="cd18791">
    <property type="entry name" value="SF2_C_RHA"/>
    <property type="match status" value="1"/>
</dbReference>
<feature type="compositionally biased region" description="Gly residues" evidence="8">
    <location>
        <begin position="200"/>
        <end position="211"/>
    </location>
</feature>
<dbReference type="RefSeq" id="XP_028476237.1">
    <property type="nucleotide sequence ID" value="XM_028623304.1"/>
</dbReference>
<evidence type="ECO:0000259" key="10">
    <source>
        <dbReference type="PROSITE" id="PS51194"/>
    </source>
</evidence>
<dbReference type="GO" id="GO:1990904">
    <property type="term" value="C:ribonucleoprotein complex"/>
    <property type="evidence" value="ECO:0007669"/>
    <property type="project" value="UniProtKB-ARBA"/>
</dbReference>
<dbReference type="GO" id="GO:0003724">
    <property type="term" value="F:RNA helicase activity"/>
    <property type="evidence" value="ECO:0007669"/>
    <property type="project" value="UniProtKB-EC"/>
</dbReference>
<feature type="region of interest" description="Disordered" evidence="8">
    <location>
        <begin position="1"/>
        <end position="89"/>
    </location>
</feature>
<dbReference type="Pfam" id="PF00270">
    <property type="entry name" value="DEAD"/>
    <property type="match status" value="1"/>
</dbReference>
<evidence type="ECO:0000256" key="2">
    <source>
        <dbReference type="ARBA" id="ARBA00022741"/>
    </source>
</evidence>
<protein>
    <recommendedName>
        <fullName evidence="1">RNA helicase</fullName>
        <ecNumber evidence="1">3.6.4.13</ecNumber>
    </recommendedName>
</protein>
<dbReference type="PROSITE" id="PS51192">
    <property type="entry name" value="HELICASE_ATP_BIND_1"/>
    <property type="match status" value="1"/>
</dbReference>
<gene>
    <name evidence="11" type="ORF">EHS24_007974</name>
</gene>
<feature type="domain" description="Helicase ATP-binding" evidence="9">
    <location>
        <begin position="673"/>
        <end position="844"/>
    </location>
</feature>
<evidence type="ECO:0000256" key="7">
    <source>
        <dbReference type="ARBA" id="ARBA00060772"/>
    </source>
</evidence>
<dbReference type="GO" id="GO:0003723">
    <property type="term" value="F:RNA binding"/>
    <property type="evidence" value="ECO:0007669"/>
    <property type="project" value="UniProtKB-KW"/>
</dbReference>
<dbReference type="PANTHER" id="PTHR18934">
    <property type="entry name" value="ATP-DEPENDENT RNA HELICASE"/>
    <property type="match status" value="1"/>
</dbReference>
<dbReference type="OrthoDB" id="5600252at2759"/>
<dbReference type="FunFam" id="3.40.50.300:FF:000526">
    <property type="entry name" value="DExH-box ATP-dependent RNA helicase DExH3"/>
    <property type="match status" value="1"/>
</dbReference>
<dbReference type="SMART" id="SM00487">
    <property type="entry name" value="DEXDc"/>
    <property type="match status" value="1"/>
</dbReference>
<dbReference type="EC" id="3.6.4.13" evidence="1"/>
<name>A0A427XS83_9TREE</name>
<keyword evidence="6" id="KW-0694">RNA-binding</keyword>
<organism evidence="11 12">
    <name type="scientific">Apiotrichum porosum</name>
    <dbReference type="NCBI Taxonomy" id="105984"/>
    <lineage>
        <taxon>Eukaryota</taxon>
        <taxon>Fungi</taxon>
        <taxon>Dikarya</taxon>
        <taxon>Basidiomycota</taxon>
        <taxon>Agaricomycotina</taxon>
        <taxon>Tremellomycetes</taxon>
        <taxon>Trichosporonales</taxon>
        <taxon>Trichosporonaceae</taxon>
        <taxon>Apiotrichum</taxon>
    </lineage>
</organism>
<keyword evidence="2" id="KW-0547">Nucleotide-binding</keyword>
<dbReference type="InterPro" id="IPR001650">
    <property type="entry name" value="Helicase_C-like"/>
</dbReference>
<dbReference type="GO" id="GO:0016787">
    <property type="term" value="F:hydrolase activity"/>
    <property type="evidence" value="ECO:0007669"/>
    <property type="project" value="UniProtKB-KW"/>
</dbReference>
<dbReference type="InterPro" id="IPR002464">
    <property type="entry name" value="DNA/RNA_helicase_DEAH_CS"/>
</dbReference>
<evidence type="ECO:0000256" key="4">
    <source>
        <dbReference type="ARBA" id="ARBA00022806"/>
    </source>
</evidence>
<comment type="caution">
    <text evidence="11">The sequence shown here is derived from an EMBL/GenBank/DDBJ whole genome shotgun (WGS) entry which is preliminary data.</text>
</comment>
<proteinExistence type="inferred from homology"/>
<dbReference type="Pfam" id="PF24385">
    <property type="entry name" value="DSRM_DHX29"/>
    <property type="match status" value="1"/>
</dbReference>
<dbReference type="PANTHER" id="PTHR18934:SF267">
    <property type="entry name" value="ATP-DEPENDENT RNA HELICASE YLR419W-RELATED"/>
    <property type="match status" value="1"/>
</dbReference>
<keyword evidence="12" id="KW-1185">Reference proteome</keyword>
<feature type="compositionally biased region" description="Basic and acidic residues" evidence="8">
    <location>
        <begin position="23"/>
        <end position="40"/>
    </location>
</feature>
<keyword evidence="4" id="KW-0347">Helicase</keyword>
<dbReference type="Pfam" id="PF21010">
    <property type="entry name" value="HA2_C"/>
    <property type="match status" value="1"/>
</dbReference>
<dbReference type="CDD" id="cd17917">
    <property type="entry name" value="DEXHc_RHA-like"/>
    <property type="match status" value="1"/>
</dbReference>
<dbReference type="InterPro" id="IPR027417">
    <property type="entry name" value="P-loop_NTPase"/>
</dbReference>
<dbReference type="InterPro" id="IPR048333">
    <property type="entry name" value="HA2_WH"/>
</dbReference>
<reference evidence="11 12" key="1">
    <citation type="submission" date="2018-11" db="EMBL/GenBank/DDBJ databases">
        <title>Genome sequence of Apiotrichum porosum DSM 27194.</title>
        <authorList>
            <person name="Aliyu H."/>
            <person name="Gorte O."/>
            <person name="Ochsenreither K."/>
        </authorList>
    </citation>
    <scope>NUCLEOTIDE SEQUENCE [LARGE SCALE GENOMIC DNA]</scope>
    <source>
        <strain evidence="11 12">DSM 27194</strain>
    </source>
</reference>
<dbReference type="Gene3D" id="3.40.50.300">
    <property type="entry name" value="P-loop containing nucleotide triphosphate hydrolases"/>
    <property type="match status" value="2"/>
</dbReference>
<evidence type="ECO:0000256" key="5">
    <source>
        <dbReference type="ARBA" id="ARBA00022840"/>
    </source>
</evidence>
<dbReference type="Pfam" id="PF04408">
    <property type="entry name" value="WHD_HA2"/>
    <property type="match status" value="1"/>
</dbReference>
<feature type="compositionally biased region" description="Pro residues" evidence="8">
    <location>
        <begin position="42"/>
        <end position="51"/>
    </location>
</feature>
<dbReference type="InterPro" id="IPR056328">
    <property type="entry name" value="DSRM_DHX29"/>
</dbReference>
<comment type="similarity">
    <text evidence="7">Belongs to the DExH box helicase family.</text>
</comment>